<reference evidence="2" key="1">
    <citation type="journal article" date="2019" name="Int. J. Syst. Evol. Microbiol.">
        <title>The Global Catalogue of Microorganisms (GCM) 10K type strain sequencing project: providing services to taxonomists for standard genome sequencing and annotation.</title>
        <authorList>
            <consortium name="The Broad Institute Genomics Platform"/>
            <consortium name="The Broad Institute Genome Sequencing Center for Infectious Disease"/>
            <person name="Wu L."/>
            <person name="Ma J."/>
        </authorList>
    </citation>
    <scope>NUCLEOTIDE SEQUENCE [LARGE SCALE GENOMIC DNA]</scope>
    <source>
        <strain evidence="2">KCTC 22814</strain>
    </source>
</reference>
<protein>
    <submittedName>
        <fullName evidence="1">Uncharacterized protein</fullName>
    </submittedName>
</protein>
<dbReference type="RefSeq" id="WP_320184138.1">
    <property type="nucleotide sequence ID" value="NZ_CP138332.1"/>
</dbReference>
<organism evidence="1 2">
    <name type="scientific">Sphingobacterium bambusae</name>
    <dbReference type="NCBI Taxonomy" id="662858"/>
    <lineage>
        <taxon>Bacteria</taxon>
        <taxon>Pseudomonadati</taxon>
        <taxon>Bacteroidota</taxon>
        <taxon>Sphingobacteriia</taxon>
        <taxon>Sphingobacteriales</taxon>
        <taxon>Sphingobacteriaceae</taxon>
        <taxon>Sphingobacterium</taxon>
    </lineage>
</organism>
<accession>A0ABW6BCY0</accession>
<dbReference type="Proteomes" id="UP001597525">
    <property type="component" value="Unassembled WGS sequence"/>
</dbReference>
<evidence type="ECO:0000313" key="1">
    <source>
        <dbReference type="EMBL" id="MFD2966349.1"/>
    </source>
</evidence>
<dbReference type="EMBL" id="JBHUPB010000003">
    <property type="protein sequence ID" value="MFD2966349.1"/>
    <property type="molecule type" value="Genomic_DNA"/>
</dbReference>
<keyword evidence="2" id="KW-1185">Reference proteome</keyword>
<gene>
    <name evidence="1" type="ORF">ACFS7Y_03075</name>
</gene>
<proteinExistence type="predicted"/>
<comment type="caution">
    <text evidence="1">The sequence shown here is derived from an EMBL/GenBank/DDBJ whole genome shotgun (WGS) entry which is preliminary data.</text>
</comment>
<evidence type="ECO:0000313" key="2">
    <source>
        <dbReference type="Proteomes" id="UP001597525"/>
    </source>
</evidence>
<name>A0ABW6BCY0_9SPHI</name>
<sequence length="95" mass="10648">MARPIFKSTDATGLLRYAESILLKMRQNADLFTDPVPDLASFESLLENYRNAFAEASFRDKRALVVKGKTGQALQDAIYRLSPYADACSLGRRKC</sequence>